<organism evidence="1 2">
    <name type="scientific">Salix udensis</name>
    <dbReference type="NCBI Taxonomy" id="889485"/>
    <lineage>
        <taxon>Eukaryota</taxon>
        <taxon>Viridiplantae</taxon>
        <taxon>Streptophyta</taxon>
        <taxon>Embryophyta</taxon>
        <taxon>Tracheophyta</taxon>
        <taxon>Spermatophyta</taxon>
        <taxon>Magnoliopsida</taxon>
        <taxon>eudicotyledons</taxon>
        <taxon>Gunneridae</taxon>
        <taxon>Pentapetalae</taxon>
        <taxon>rosids</taxon>
        <taxon>fabids</taxon>
        <taxon>Malpighiales</taxon>
        <taxon>Salicaceae</taxon>
        <taxon>Saliceae</taxon>
        <taxon>Salix</taxon>
    </lineage>
</organism>
<sequence>MARKGLLLKAQFQLRQIQFFNDSPHHSKKNATPIYRIQIKTSDEQRVLIAGEHYLNEEQYPIDQSHQPTTRMTA</sequence>
<protein>
    <submittedName>
        <fullName evidence="1">Uncharacterized protein</fullName>
    </submittedName>
</protein>
<keyword evidence="2" id="KW-1185">Reference proteome</keyword>
<proteinExistence type="predicted"/>
<evidence type="ECO:0000313" key="2">
    <source>
        <dbReference type="Proteomes" id="UP001162972"/>
    </source>
</evidence>
<dbReference type="AlphaFoldDB" id="A0AAD6JVN6"/>
<name>A0AAD6JVN6_9ROSI</name>
<comment type="caution">
    <text evidence="1">The sequence shown here is derived from an EMBL/GenBank/DDBJ whole genome shotgun (WGS) entry which is preliminary data.</text>
</comment>
<dbReference type="Proteomes" id="UP001162972">
    <property type="component" value="Chromosome 15Z"/>
</dbReference>
<reference evidence="1 2" key="1">
    <citation type="journal article" date="2023" name="Int. J. Mol. Sci.">
        <title>De Novo Assembly and Annotation of 11 Diverse Shrub Willow (Salix) Genomes Reveals Novel Gene Organization in Sex-Linked Regions.</title>
        <authorList>
            <person name="Hyden B."/>
            <person name="Feng K."/>
            <person name="Yates T.B."/>
            <person name="Jawdy S."/>
            <person name="Cereghino C."/>
            <person name="Smart L.B."/>
            <person name="Muchero W."/>
        </authorList>
    </citation>
    <scope>NUCLEOTIDE SEQUENCE [LARGE SCALE GENOMIC DNA]</scope>
    <source>
        <tissue evidence="1">Shoot tip</tissue>
    </source>
</reference>
<dbReference type="EMBL" id="JAPFFJ010000014">
    <property type="protein sequence ID" value="KAJ6411768.1"/>
    <property type="molecule type" value="Genomic_DNA"/>
</dbReference>
<evidence type="ECO:0000313" key="1">
    <source>
        <dbReference type="EMBL" id="KAJ6411768.1"/>
    </source>
</evidence>
<accession>A0AAD6JVN6</accession>
<gene>
    <name evidence="1" type="ORF">OIU84_008364</name>
</gene>